<proteinExistence type="predicted"/>
<dbReference type="Proteomes" id="UP000676336">
    <property type="component" value="Unassembled WGS sequence"/>
</dbReference>
<sequence length="113" mass="12401">MSPGKSVLDYQLSSDSSPVLPTKAIQPALSQQSITVTTRTGNTEQTKPTHLIIGDSYEKVVTVTSDTDKNISLFSDIQIPTVITTEEKEEQRTLSSDEFPVQTLVEQETLKST</sequence>
<comment type="caution">
    <text evidence="1">The sequence shown here is derived from an EMBL/GenBank/DDBJ whole genome shotgun (WGS) entry which is preliminary data.</text>
</comment>
<reference evidence="1" key="1">
    <citation type="submission" date="2021-02" db="EMBL/GenBank/DDBJ databases">
        <authorList>
            <person name="Nowell W R."/>
        </authorList>
    </citation>
    <scope>NUCLEOTIDE SEQUENCE</scope>
</reference>
<organism evidence="1 2">
    <name type="scientific">Rotaria magnacalcarata</name>
    <dbReference type="NCBI Taxonomy" id="392030"/>
    <lineage>
        <taxon>Eukaryota</taxon>
        <taxon>Metazoa</taxon>
        <taxon>Spiralia</taxon>
        <taxon>Gnathifera</taxon>
        <taxon>Rotifera</taxon>
        <taxon>Eurotatoria</taxon>
        <taxon>Bdelloidea</taxon>
        <taxon>Philodinida</taxon>
        <taxon>Philodinidae</taxon>
        <taxon>Rotaria</taxon>
    </lineage>
</organism>
<evidence type="ECO:0000313" key="2">
    <source>
        <dbReference type="Proteomes" id="UP000676336"/>
    </source>
</evidence>
<feature type="non-terminal residue" evidence="1">
    <location>
        <position position="113"/>
    </location>
</feature>
<name>A0A8S3KBE0_9BILA</name>
<gene>
    <name evidence="1" type="ORF">SMN809_LOCUS86857</name>
</gene>
<dbReference type="EMBL" id="CAJOBI010373402">
    <property type="protein sequence ID" value="CAF5229937.1"/>
    <property type="molecule type" value="Genomic_DNA"/>
</dbReference>
<evidence type="ECO:0000313" key="1">
    <source>
        <dbReference type="EMBL" id="CAF5229937.1"/>
    </source>
</evidence>
<protein>
    <submittedName>
        <fullName evidence="1">Uncharacterized protein</fullName>
    </submittedName>
</protein>
<dbReference type="AlphaFoldDB" id="A0A8S3KBE0"/>
<accession>A0A8S3KBE0</accession>